<evidence type="ECO:0000313" key="2">
    <source>
        <dbReference type="EMBL" id="RPB10358.1"/>
    </source>
</evidence>
<protein>
    <submittedName>
        <fullName evidence="2">Uncharacterized protein</fullName>
    </submittedName>
</protein>
<name>A0A3N4KLR7_9PEZI</name>
<keyword evidence="3" id="KW-1185">Reference proteome</keyword>
<dbReference type="AlphaFoldDB" id="A0A3N4KLR7"/>
<gene>
    <name evidence="2" type="ORF">P167DRAFT_547203</name>
</gene>
<dbReference type="EMBL" id="ML119143">
    <property type="protein sequence ID" value="RPB10358.1"/>
    <property type="molecule type" value="Genomic_DNA"/>
</dbReference>
<proteinExistence type="predicted"/>
<feature type="region of interest" description="Disordered" evidence="1">
    <location>
        <begin position="132"/>
        <end position="157"/>
    </location>
</feature>
<reference evidence="2 3" key="1">
    <citation type="journal article" date="2018" name="Nat. Ecol. Evol.">
        <title>Pezizomycetes genomes reveal the molecular basis of ectomycorrhizal truffle lifestyle.</title>
        <authorList>
            <person name="Murat C."/>
            <person name="Payen T."/>
            <person name="Noel B."/>
            <person name="Kuo A."/>
            <person name="Morin E."/>
            <person name="Chen J."/>
            <person name="Kohler A."/>
            <person name="Krizsan K."/>
            <person name="Balestrini R."/>
            <person name="Da Silva C."/>
            <person name="Montanini B."/>
            <person name="Hainaut M."/>
            <person name="Levati E."/>
            <person name="Barry K.W."/>
            <person name="Belfiori B."/>
            <person name="Cichocki N."/>
            <person name="Clum A."/>
            <person name="Dockter R.B."/>
            <person name="Fauchery L."/>
            <person name="Guy J."/>
            <person name="Iotti M."/>
            <person name="Le Tacon F."/>
            <person name="Lindquist E.A."/>
            <person name="Lipzen A."/>
            <person name="Malagnac F."/>
            <person name="Mello A."/>
            <person name="Molinier V."/>
            <person name="Miyauchi S."/>
            <person name="Poulain J."/>
            <person name="Riccioni C."/>
            <person name="Rubini A."/>
            <person name="Sitrit Y."/>
            <person name="Splivallo R."/>
            <person name="Traeger S."/>
            <person name="Wang M."/>
            <person name="Zifcakova L."/>
            <person name="Wipf D."/>
            <person name="Zambonelli A."/>
            <person name="Paolocci F."/>
            <person name="Nowrousian M."/>
            <person name="Ottonello S."/>
            <person name="Baldrian P."/>
            <person name="Spatafora J.W."/>
            <person name="Henrissat B."/>
            <person name="Nagy L.G."/>
            <person name="Aury J.M."/>
            <person name="Wincker P."/>
            <person name="Grigoriev I.V."/>
            <person name="Bonfante P."/>
            <person name="Martin F.M."/>
        </authorList>
    </citation>
    <scope>NUCLEOTIDE SEQUENCE [LARGE SCALE GENOMIC DNA]</scope>
    <source>
        <strain evidence="2 3">CCBAS932</strain>
    </source>
</reference>
<organism evidence="2 3">
    <name type="scientific">Morchella conica CCBAS932</name>
    <dbReference type="NCBI Taxonomy" id="1392247"/>
    <lineage>
        <taxon>Eukaryota</taxon>
        <taxon>Fungi</taxon>
        <taxon>Dikarya</taxon>
        <taxon>Ascomycota</taxon>
        <taxon>Pezizomycotina</taxon>
        <taxon>Pezizomycetes</taxon>
        <taxon>Pezizales</taxon>
        <taxon>Morchellaceae</taxon>
        <taxon>Morchella</taxon>
    </lineage>
</organism>
<sequence>MSNPLFVNIHTNPAPTFTLQTPTAHLSLHQSAPTSLQVHLTPSHLTVAMHSTPAAAPSPGPTIRNLHPPLLLAPDYTSSGSVSGASTRSMGGFAAHGGRVLAAHPDDMYRVGRYDGRENSWELLAKRVKGLDMASGSGSGGERDGRRGYGSGRSRRR</sequence>
<dbReference type="Proteomes" id="UP000277580">
    <property type="component" value="Unassembled WGS sequence"/>
</dbReference>
<accession>A0A3N4KLR7</accession>
<evidence type="ECO:0000313" key="3">
    <source>
        <dbReference type="Proteomes" id="UP000277580"/>
    </source>
</evidence>
<dbReference type="InParanoid" id="A0A3N4KLR7"/>
<evidence type="ECO:0000256" key="1">
    <source>
        <dbReference type="SAM" id="MobiDB-lite"/>
    </source>
</evidence>
<dbReference type="OrthoDB" id="10347581at2759"/>